<accession>A0A1J4RR21</accession>
<evidence type="ECO:0000259" key="1">
    <source>
        <dbReference type="SMART" id="SM01040"/>
    </source>
</evidence>
<reference evidence="2 3" key="1">
    <citation type="journal article" date="2016" name="Environ. Microbiol.">
        <title>Genomic resolution of a cold subsurface aquifer community provides metabolic insights for novel microbes adapted to high CO concentrations.</title>
        <authorList>
            <person name="Probst A.J."/>
            <person name="Castelle C.J."/>
            <person name="Singh A."/>
            <person name="Brown C.T."/>
            <person name="Anantharaman K."/>
            <person name="Sharon I."/>
            <person name="Hug L.A."/>
            <person name="Burstein D."/>
            <person name="Emerson J.B."/>
            <person name="Thomas B.C."/>
            <person name="Banfield J.F."/>
        </authorList>
    </citation>
    <scope>NUCLEOTIDE SEQUENCE [LARGE SCALE GENOMIC DNA]</scope>
    <source>
        <strain evidence="2">CG1_02_47_37</strain>
    </source>
</reference>
<sequence length="276" mass="32498">MKLAVFKGRQIRRQWDNKQEKWYFSVVDIIAALIDQSNFTKARKYWNKLAERLRREGSEVVTNCHHLKMIAQDGKLRLTDVADVETLLRIIQSVPSSRAEPIKLWLAKVGYERVQDISDPERSLNRARAYWQRMGRSQKWIQQRMMGQETRNKLTDYWQKHRVKEPDEYAILTNIIHKEWSDFSVKQHKNYKGLKQQNLRDHMSEAELIFTALAELSTRQIAETVKAKGLIANKLPAHRGGRIAKHARLELEQKTGKQVVTRKNYLGSAKEPKRLR</sequence>
<gene>
    <name evidence="2" type="ORF">AUJ59_00665</name>
</gene>
<comment type="caution">
    <text evidence="2">The sequence shown here is derived from an EMBL/GenBank/DDBJ whole genome shotgun (WGS) entry which is preliminary data.</text>
</comment>
<dbReference type="Proteomes" id="UP000183144">
    <property type="component" value="Unassembled WGS sequence"/>
</dbReference>
<dbReference type="InterPro" id="IPR003497">
    <property type="entry name" value="BRO_N_domain"/>
</dbReference>
<feature type="domain" description="Bro-N" evidence="1">
    <location>
        <begin position="10"/>
        <end position="112"/>
    </location>
</feature>
<dbReference type="SMART" id="SM01040">
    <property type="entry name" value="Bro-N"/>
    <property type="match status" value="1"/>
</dbReference>
<dbReference type="AlphaFoldDB" id="A0A1J4RR21"/>
<name>A0A1J4RR21_9BACT</name>
<protein>
    <recommendedName>
        <fullName evidence="1">Bro-N domain-containing protein</fullName>
    </recommendedName>
</protein>
<organism evidence="2 3">
    <name type="scientific">Candidatus Beckwithbacteria bacterium CG1_02_47_37</name>
    <dbReference type="NCBI Taxonomy" id="1805034"/>
    <lineage>
        <taxon>Bacteria</taxon>
        <taxon>Candidatus Beckwithiibacteriota</taxon>
    </lineage>
</organism>
<dbReference type="EMBL" id="MNUI01000014">
    <property type="protein sequence ID" value="OIN89825.1"/>
    <property type="molecule type" value="Genomic_DNA"/>
</dbReference>
<proteinExistence type="predicted"/>
<dbReference type="STRING" id="1805034.AUJ59_00665"/>
<evidence type="ECO:0000313" key="2">
    <source>
        <dbReference type="EMBL" id="OIN89825.1"/>
    </source>
</evidence>
<evidence type="ECO:0000313" key="3">
    <source>
        <dbReference type="Proteomes" id="UP000183144"/>
    </source>
</evidence>